<dbReference type="Proteomes" id="UP001234178">
    <property type="component" value="Unassembled WGS sequence"/>
</dbReference>
<organism evidence="1 2">
    <name type="scientific">Daphnia magna</name>
    <dbReference type="NCBI Taxonomy" id="35525"/>
    <lineage>
        <taxon>Eukaryota</taxon>
        <taxon>Metazoa</taxon>
        <taxon>Ecdysozoa</taxon>
        <taxon>Arthropoda</taxon>
        <taxon>Crustacea</taxon>
        <taxon>Branchiopoda</taxon>
        <taxon>Diplostraca</taxon>
        <taxon>Cladocera</taxon>
        <taxon>Anomopoda</taxon>
        <taxon>Daphniidae</taxon>
        <taxon>Daphnia</taxon>
    </lineage>
</organism>
<evidence type="ECO:0000313" key="1">
    <source>
        <dbReference type="EMBL" id="KAK4027388.1"/>
    </source>
</evidence>
<comment type="caution">
    <text evidence="1">The sequence shown here is derived from an EMBL/GenBank/DDBJ whole genome shotgun (WGS) entry which is preliminary data.</text>
</comment>
<keyword evidence="2" id="KW-1185">Reference proteome</keyword>
<feature type="non-terminal residue" evidence="1">
    <location>
        <position position="1"/>
    </location>
</feature>
<accession>A0ABR0AQY0</accession>
<dbReference type="EMBL" id="JAOYFB010000038">
    <property type="protein sequence ID" value="KAK4027388.1"/>
    <property type="molecule type" value="Genomic_DNA"/>
</dbReference>
<reference evidence="1 2" key="1">
    <citation type="journal article" date="2023" name="Nucleic Acids Res.">
        <title>The hologenome of Daphnia magna reveals possible DNA methylation and microbiome-mediated evolution of the host genome.</title>
        <authorList>
            <person name="Chaturvedi A."/>
            <person name="Li X."/>
            <person name="Dhandapani V."/>
            <person name="Marshall H."/>
            <person name="Kissane S."/>
            <person name="Cuenca-Cambronero M."/>
            <person name="Asole G."/>
            <person name="Calvet F."/>
            <person name="Ruiz-Romero M."/>
            <person name="Marangio P."/>
            <person name="Guigo R."/>
            <person name="Rago D."/>
            <person name="Mirbahai L."/>
            <person name="Eastwood N."/>
            <person name="Colbourne J.K."/>
            <person name="Zhou J."/>
            <person name="Mallon E."/>
            <person name="Orsini L."/>
        </authorList>
    </citation>
    <scope>NUCLEOTIDE SEQUENCE [LARGE SCALE GENOMIC DNA]</scope>
    <source>
        <strain evidence="1">LRV0_1</strain>
    </source>
</reference>
<name>A0ABR0AQY0_9CRUS</name>
<evidence type="ECO:0000313" key="2">
    <source>
        <dbReference type="Proteomes" id="UP001234178"/>
    </source>
</evidence>
<protein>
    <submittedName>
        <fullName evidence="1">Uncharacterized protein</fullName>
    </submittedName>
</protein>
<sequence length="83" mass="9129">TCLVQQHFIVAPKRREPVVLTSLDRCPPVVNRSSKCRVPEVQVSENLESIGQLAKSPYPVQSVIRVVPSSGKGNDEMCDPNLT</sequence>
<proteinExistence type="predicted"/>
<gene>
    <name evidence="1" type="ORF">OUZ56_016431</name>
</gene>